<keyword evidence="5 11" id="KW-0812">Transmembrane</keyword>
<protein>
    <submittedName>
        <fullName evidence="13">RIP metalloprotease</fullName>
    </submittedName>
</protein>
<dbReference type="Pfam" id="PF17820">
    <property type="entry name" value="PDZ_6"/>
    <property type="match status" value="1"/>
</dbReference>
<comment type="caution">
    <text evidence="13">The sequence shown here is derived from an EMBL/GenBank/DDBJ whole genome shotgun (WGS) entry which is preliminary data.</text>
</comment>
<evidence type="ECO:0000256" key="7">
    <source>
        <dbReference type="ARBA" id="ARBA00022833"/>
    </source>
</evidence>
<dbReference type="PANTHER" id="PTHR42837">
    <property type="entry name" value="REGULATOR OF SIGMA-E PROTEASE RSEP"/>
    <property type="match status" value="1"/>
</dbReference>
<evidence type="ECO:0000256" key="10">
    <source>
        <dbReference type="ARBA" id="ARBA00023136"/>
    </source>
</evidence>
<dbReference type="Gene3D" id="2.30.42.10">
    <property type="match status" value="1"/>
</dbReference>
<sequence>MTALLYLVGVLIFVVGLAASVGLHELGHLIPGKLYNVKVTQYFVGFGRTIWSRRKGETEYGVKAIPLGGYVKLVGMIEPGEGEDETRVRSRNTGMFAQLVADARSAEYEHVGPHDHHRLFYKLPWWKKIVVMGSGVATNLVIAFLLFAVVFMGYGVDTPTQTVSQVSACVKVVETGTDPGDCTAKDPESPAKKAGLLPGDRIVAFNGTRISDYDELQTLIRGNDAGAATLVVERDGKTLTLHTSTTVTDLPSLEDADASVKAGFLGITPAQVRERQGLGYTVDTMASGTWETLKAIGSLPPKVYHVARAAVGLEKRDPNGPQSVVGAGRVAGEIASHDGVSAMERLTSILLILASLNLFLGLLNLVPLPPFDGGQIATTVVEAVRRGIARVRGRPDPGGIDAAKLLPLTYAMAAVILVVSVILIYADVVVPIHLPSN</sequence>
<proteinExistence type="inferred from homology"/>
<evidence type="ECO:0000313" key="13">
    <source>
        <dbReference type="EMBL" id="MEX0426416.1"/>
    </source>
</evidence>
<comment type="cofactor">
    <cofactor evidence="1">
        <name>Zn(2+)</name>
        <dbReference type="ChEBI" id="CHEBI:29105"/>
    </cofactor>
</comment>
<evidence type="ECO:0000256" key="8">
    <source>
        <dbReference type="ARBA" id="ARBA00022989"/>
    </source>
</evidence>
<evidence type="ECO:0000256" key="1">
    <source>
        <dbReference type="ARBA" id="ARBA00001947"/>
    </source>
</evidence>
<evidence type="ECO:0000259" key="12">
    <source>
        <dbReference type="SMART" id="SM00228"/>
    </source>
</evidence>
<dbReference type="SUPFAM" id="SSF50156">
    <property type="entry name" value="PDZ domain-like"/>
    <property type="match status" value="1"/>
</dbReference>
<feature type="transmembrane region" description="Helical" evidence="11">
    <location>
        <begin position="346"/>
        <end position="366"/>
    </location>
</feature>
<keyword evidence="14" id="KW-1185">Reference proteome</keyword>
<name>A0ABV3SU02_9ACTN</name>
<dbReference type="InterPro" id="IPR004387">
    <property type="entry name" value="Pept_M50_Zn"/>
</dbReference>
<keyword evidence="6" id="KW-0378">Hydrolase</keyword>
<dbReference type="CDD" id="cd06163">
    <property type="entry name" value="S2P-M50_PDZ_RseP-like"/>
    <property type="match status" value="1"/>
</dbReference>
<gene>
    <name evidence="13" type="ORF">AB3X52_02205</name>
</gene>
<feature type="domain" description="PDZ" evidence="12">
    <location>
        <begin position="143"/>
        <end position="236"/>
    </location>
</feature>
<dbReference type="PANTHER" id="PTHR42837:SF2">
    <property type="entry name" value="MEMBRANE METALLOPROTEASE ARASP2, CHLOROPLASTIC-RELATED"/>
    <property type="match status" value="1"/>
</dbReference>
<keyword evidence="8 11" id="KW-1133">Transmembrane helix</keyword>
<evidence type="ECO:0000256" key="4">
    <source>
        <dbReference type="ARBA" id="ARBA00022670"/>
    </source>
</evidence>
<evidence type="ECO:0000256" key="3">
    <source>
        <dbReference type="ARBA" id="ARBA00007931"/>
    </source>
</evidence>
<keyword evidence="10 11" id="KW-0472">Membrane</keyword>
<dbReference type="GO" id="GO:0008237">
    <property type="term" value="F:metallopeptidase activity"/>
    <property type="evidence" value="ECO:0007669"/>
    <property type="project" value="UniProtKB-KW"/>
</dbReference>
<evidence type="ECO:0000256" key="6">
    <source>
        <dbReference type="ARBA" id="ARBA00022801"/>
    </source>
</evidence>
<dbReference type="InterPro" id="IPR008915">
    <property type="entry name" value="Peptidase_M50"/>
</dbReference>
<dbReference type="CDD" id="cd23081">
    <property type="entry name" value="cpPDZ_EcRseP-like"/>
    <property type="match status" value="1"/>
</dbReference>
<dbReference type="SMART" id="SM00228">
    <property type="entry name" value="PDZ"/>
    <property type="match status" value="1"/>
</dbReference>
<comment type="subcellular location">
    <subcellularLocation>
        <location evidence="2">Membrane</location>
        <topology evidence="2">Multi-pass membrane protein</topology>
    </subcellularLocation>
</comment>
<reference evidence="13 14" key="1">
    <citation type="submission" date="2024-07" db="EMBL/GenBank/DDBJ databases">
        <authorList>
            <person name="Lee S."/>
            <person name="Kang M."/>
        </authorList>
    </citation>
    <scope>NUCLEOTIDE SEQUENCE [LARGE SCALE GENOMIC DNA]</scope>
    <source>
        <strain evidence="13 14">DS6</strain>
    </source>
</reference>
<keyword evidence="7" id="KW-0862">Zinc</keyword>
<dbReference type="InterPro" id="IPR001478">
    <property type="entry name" value="PDZ"/>
</dbReference>
<dbReference type="RefSeq" id="WP_367991093.1">
    <property type="nucleotide sequence ID" value="NZ_JBFPJR010000003.1"/>
</dbReference>
<evidence type="ECO:0000256" key="2">
    <source>
        <dbReference type="ARBA" id="ARBA00004141"/>
    </source>
</evidence>
<dbReference type="Proteomes" id="UP001556631">
    <property type="component" value="Unassembled WGS sequence"/>
</dbReference>
<comment type="similarity">
    <text evidence="3">Belongs to the peptidase M50B family.</text>
</comment>
<evidence type="ECO:0000256" key="9">
    <source>
        <dbReference type="ARBA" id="ARBA00023049"/>
    </source>
</evidence>
<evidence type="ECO:0000256" key="5">
    <source>
        <dbReference type="ARBA" id="ARBA00022692"/>
    </source>
</evidence>
<dbReference type="InterPro" id="IPR036034">
    <property type="entry name" value="PDZ_sf"/>
</dbReference>
<dbReference type="Pfam" id="PF02163">
    <property type="entry name" value="Peptidase_M50"/>
    <property type="match status" value="1"/>
</dbReference>
<dbReference type="EMBL" id="JBFPJR010000003">
    <property type="protein sequence ID" value="MEX0426416.1"/>
    <property type="molecule type" value="Genomic_DNA"/>
</dbReference>
<evidence type="ECO:0000313" key="14">
    <source>
        <dbReference type="Proteomes" id="UP001556631"/>
    </source>
</evidence>
<keyword evidence="4" id="KW-0645">Protease</keyword>
<keyword evidence="9 13" id="KW-0482">Metalloprotease</keyword>
<feature type="transmembrane region" description="Helical" evidence="11">
    <location>
        <begin position="410"/>
        <end position="434"/>
    </location>
</feature>
<dbReference type="InterPro" id="IPR041489">
    <property type="entry name" value="PDZ_6"/>
</dbReference>
<accession>A0ABV3SU02</accession>
<feature type="transmembrane region" description="Helical" evidence="11">
    <location>
        <begin position="129"/>
        <end position="154"/>
    </location>
</feature>
<organism evidence="13 14">
    <name type="scientific">Nocardioides eburneus</name>
    <dbReference type="NCBI Taxonomy" id="3231482"/>
    <lineage>
        <taxon>Bacteria</taxon>
        <taxon>Bacillati</taxon>
        <taxon>Actinomycetota</taxon>
        <taxon>Actinomycetes</taxon>
        <taxon>Propionibacteriales</taxon>
        <taxon>Nocardioidaceae</taxon>
        <taxon>Nocardioides</taxon>
    </lineage>
</organism>
<evidence type="ECO:0000256" key="11">
    <source>
        <dbReference type="SAM" id="Phobius"/>
    </source>
</evidence>